<keyword evidence="1" id="KW-1133">Transmembrane helix</keyword>
<evidence type="ECO:0000256" key="1">
    <source>
        <dbReference type="SAM" id="Phobius"/>
    </source>
</evidence>
<keyword evidence="1" id="KW-0812">Transmembrane</keyword>
<dbReference type="InParanoid" id="I3EF11"/>
<dbReference type="AlphaFoldDB" id="I3EF11"/>
<keyword evidence="1" id="KW-0472">Membrane</keyword>
<dbReference type="EMBL" id="GL870880">
    <property type="protein sequence ID" value="EIJ87808.1"/>
    <property type="molecule type" value="Genomic_DNA"/>
</dbReference>
<reference evidence="2" key="1">
    <citation type="submission" date="2011-01" db="EMBL/GenBank/DDBJ databases">
        <title>The Genome Sequence of Nematocida parisii strain ERTm3.</title>
        <authorList>
            <consortium name="The Broad Institute Genome Sequencing Platform"/>
            <consortium name="The Broad Institute Genome Sequencing Center for Infectious Disease"/>
            <person name="Cuomo C."/>
            <person name="Troemel E."/>
            <person name="Young S.K."/>
            <person name="Zeng Q."/>
            <person name="Gargeya S."/>
            <person name="Fitzgerald M."/>
            <person name="Haas B."/>
            <person name="Abouelleil A."/>
            <person name="Alvarado L."/>
            <person name="Arachchi H.M."/>
            <person name="Berlin A."/>
            <person name="Chapman S.B."/>
            <person name="Gearin G."/>
            <person name="Goldberg J."/>
            <person name="Griggs A."/>
            <person name="Gujja S."/>
            <person name="Hansen M."/>
            <person name="Heiman D."/>
            <person name="Howarth C."/>
            <person name="Larimer J."/>
            <person name="Lui A."/>
            <person name="MacDonald P.J.P."/>
            <person name="McCowen C."/>
            <person name="Montmayeur A."/>
            <person name="Murphy C."/>
            <person name="Neiman D."/>
            <person name="Pearson M."/>
            <person name="Priest M."/>
            <person name="Roberts A."/>
            <person name="Saif S."/>
            <person name="Shea T."/>
            <person name="Sisk P."/>
            <person name="Stolte C."/>
            <person name="Sykes S."/>
            <person name="Wortman J."/>
            <person name="Nusbaum C."/>
            <person name="Birren B."/>
        </authorList>
    </citation>
    <scope>NUCLEOTIDE SEQUENCE</scope>
    <source>
        <strain evidence="2">ERTm3</strain>
    </source>
</reference>
<evidence type="ECO:0000313" key="2">
    <source>
        <dbReference type="EMBL" id="EIJ87808.1"/>
    </source>
</evidence>
<organism evidence="2 3">
    <name type="scientific">Nematocida parisii (strain ERTm3)</name>
    <name type="common">Nematode killer fungus</name>
    <dbReference type="NCBI Taxonomy" id="935791"/>
    <lineage>
        <taxon>Eukaryota</taxon>
        <taxon>Fungi</taxon>
        <taxon>Fungi incertae sedis</taxon>
        <taxon>Microsporidia</taxon>
        <taxon>Nematocida</taxon>
    </lineage>
</organism>
<keyword evidence="3" id="KW-1185">Reference proteome</keyword>
<dbReference type="HOGENOM" id="CLU_2474997_0_0_1"/>
<accession>I3EF11</accession>
<sequence length="88" mass="10383">MRYLTRDIITSNITEDIATAAAQISNLCVDIKQGWRFFIFFIPLIILFLICIIGFTYYCFFGWDEFKMCILCMICPERNISDEESDEE</sequence>
<feature type="transmembrane region" description="Helical" evidence="1">
    <location>
        <begin position="37"/>
        <end position="60"/>
    </location>
</feature>
<proteinExistence type="predicted"/>
<dbReference type="OrthoDB" id="10545708at2759"/>
<name>I3EF11_NEMP3</name>
<dbReference type="VEuPathDB" id="MicrosporidiaDB:NEQG_01880"/>
<dbReference type="Proteomes" id="UP000002872">
    <property type="component" value="Unassembled WGS sequence"/>
</dbReference>
<gene>
    <name evidence="2" type="ORF">NEQG_01880</name>
</gene>
<protein>
    <submittedName>
        <fullName evidence="2">Uncharacterized protein</fullName>
    </submittedName>
</protein>
<feature type="non-terminal residue" evidence="2">
    <location>
        <position position="88"/>
    </location>
</feature>
<evidence type="ECO:0000313" key="3">
    <source>
        <dbReference type="Proteomes" id="UP000002872"/>
    </source>
</evidence>